<dbReference type="AlphaFoldDB" id="A0A5J4S7K3"/>
<sequence length="31" mass="3612">MIKKKDNFKLGDILHCISPDEKGNLNKRKNN</sequence>
<dbReference type="EMBL" id="SNRY01000344">
    <property type="protein sequence ID" value="KAA6342109.1"/>
    <property type="molecule type" value="Genomic_DNA"/>
</dbReference>
<reference evidence="1" key="1">
    <citation type="submission" date="2019-03" db="EMBL/GenBank/DDBJ databases">
        <title>Single cell metagenomics reveals metabolic interactions within the superorganism composed of flagellate Streblomastix strix and complex community of Bacteroidetes bacteria on its surface.</title>
        <authorList>
            <person name="Treitli S.C."/>
            <person name="Kolisko M."/>
            <person name="Husnik F."/>
            <person name="Keeling P."/>
            <person name="Hampl V."/>
        </authorList>
    </citation>
    <scope>NUCLEOTIDE SEQUENCE</scope>
    <source>
        <strain evidence="1">STM</strain>
    </source>
</reference>
<proteinExistence type="predicted"/>
<organism evidence="1">
    <name type="scientific">termite gut metagenome</name>
    <dbReference type="NCBI Taxonomy" id="433724"/>
    <lineage>
        <taxon>unclassified sequences</taxon>
        <taxon>metagenomes</taxon>
        <taxon>organismal metagenomes</taxon>
    </lineage>
</organism>
<gene>
    <name evidence="1" type="ORF">EZS27_010104</name>
</gene>
<name>A0A5J4S7K3_9ZZZZ</name>
<accession>A0A5J4S7K3</accession>
<protein>
    <submittedName>
        <fullName evidence="1">Uncharacterized protein</fullName>
    </submittedName>
</protein>
<evidence type="ECO:0000313" key="1">
    <source>
        <dbReference type="EMBL" id="KAA6342109.1"/>
    </source>
</evidence>
<comment type="caution">
    <text evidence="1">The sequence shown here is derived from an EMBL/GenBank/DDBJ whole genome shotgun (WGS) entry which is preliminary data.</text>
</comment>